<dbReference type="InterPro" id="IPR014762">
    <property type="entry name" value="DNA_mismatch_repair_CS"/>
</dbReference>
<reference evidence="7" key="1">
    <citation type="journal article" date="2019" name="Int. J. Syst. Evol. Microbiol.">
        <title>Halobacteriovorax valvorus sp. nov., a novel prokaryotic predator isolated from coastal seawater of China.</title>
        <authorList>
            <person name="Chen M.-X."/>
        </authorList>
    </citation>
    <scope>NUCLEOTIDE SEQUENCE [LARGE SCALE GENOMIC DNA]</scope>
    <source>
        <strain evidence="7">BL9</strain>
    </source>
</reference>
<comment type="similarity">
    <text evidence="1">Belongs to the DNA mismatch repair MutL/HexB family.</text>
</comment>
<dbReference type="InterPro" id="IPR014721">
    <property type="entry name" value="Ribsml_uS5_D2-typ_fold_subgr"/>
</dbReference>
<evidence type="ECO:0000256" key="1">
    <source>
        <dbReference type="ARBA" id="ARBA00006082"/>
    </source>
</evidence>
<evidence type="ECO:0000259" key="5">
    <source>
        <dbReference type="SMART" id="SM01340"/>
    </source>
</evidence>
<dbReference type="InterPro" id="IPR002099">
    <property type="entry name" value="MutL/Mlh/PMS"/>
</dbReference>
<keyword evidence="7" id="KW-1185">Reference proteome</keyword>
<gene>
    <name evidence="6" type="ORF">DAY19_01990</name>
</gene>
<dbReference type="Proteomes" id="UP000443582">
    <property type="component" value="Unassembled WGS sequence"/>
</dbReference>
<evidence type="ECO:0000313" key="7">
    <source>
        <dbReference type="Proteomes" id="UP000443582"/>
    </source>
</evidence>
<feature type="domain" description="DNA mismatch repair protein S5" evidence="5">
    <location>
        <begin position="218"/>
        <end position="339"/>
    </location>
</feature>
<dbReference type="Gene3D" id="3.30.230.10">
    <property type="match status" value="1"/>
</dbReference>
<dbReference type="InterPro" id="IPR020568">
    <property type="entry name" value="Ribosomal_Su5_D2-typ_SF"/>
</dbReference>
<evidence type="ECO:0000256" key="3">
    <source>
        <dbReference type="ARBA" id="ARBA00022763"/>
    </source>
</evidence>
<dbReference type="PROSITE" id="PS00058">
    <property type="entry name" value="DNA_MISMATCH_REPAIR_1"/>
    <property type="match status" value="1"/>
</dbReference>
<dbReference type="PANTHER" id="PTHR10073">
    <property type="entry name" value="DNA MISMATCH REPAIR PROTEIN MLH, PMS, MUTL"/>
    <property type="match status" value="1"/>
</dbReference>
<evidence type="ECO:0000256" key="2">
    <source>
        <dbReference type="ARBA" id="ARBA00021975"/>
    </source>
</evidence>
<dbReference type="InterPro" id="IPR036890">
    <property type="entry name" value="HATPase_C_sf"/>
</dbReference>
<comment type="caution">
    <text evidence="6">The sequence shown here is derived from an EMBL/GenBank/DDBJ whole genome shotgun (WGS) entry which is preliminary data.</text>
</comment>
<organism evidence="6 7">
    <name type="scientific">Halobacteriovorax vibrionivorans</name>
    <dbReference type="NCBI Taxonomy" id="2152716"/>
    <lineage>
        <taxon>Bacteria</taxon>
        <taxon>Pseudomonadati</taxon>
        <taxon>Bdellovibrionota</taxon>
        <taxon>Bacteriovoracia</taxon>
        <taxon>Bacteriovoracales</taxon>
        <taxon>Halobacteriovoraceae</taxon>
        <taxon>Halobacteriovorax</taxon>
    </lineage>
</organism>
<evidence type="ECO:0000256" key="4">
    <source>
        <dbReference type="ARBA" id="ARBA00023204"/>
    </source>
</evidence>
<evidence type="ECO:0000313" key="6">
    <source>
        <dbReference type="EMBL" id="RZF22565.1"/>
    </source>
</evidence>
<protein>
    <recommendedName>
        <fullName evidence="2">DNA mismatch repair protein MutL</fullName>
    </recommendedName>
</protein>
<dbReference type="CDD" id="cd16926">
    <property type="entry name" value="HATPase_MutL-MLH-PMS-like"/>
    <property type="match status" value="1"/>
</dbReference>
<sequence>MEIIENTKNRINLLPEHLIDQIKAGEVVERPANVLKELLENSIDANSSKVRVTILNNGLDLIAIEDNGDGMFFDELPYAFCRHATSKINNFEDIYRLNTFGFRGEALASISSVARISCHSAPRANPEQGAKFVIHGAQTVEHSKYASHKCGTSTYVKDLFFNTPVRLKFVKSGQSEKNALKRVINSFLINYPHVEFAITWEDNDPEIYRAQDDIKTRIGEIFKKKSRKHRPEIFDTDGEYLGSHCKMYISKDSSKGYSGKQQYLFVNNRLFTDKKLHQIIIRNMEKIWQPGQTGDYIMQLHVPENEIDVNVHPNKTIIKFLKANEIFSLTSATAKKLISENEDKVELNTLAIDEEETNLNSLSNSLFNTGFSGHIESNSNQSSLDLSRFQQEIDGHGQSSLFDSGVQHELTICALGDNLFLLSHIDRGAYFLDAQNLIEKLMEVVDLDKMTPLLISEPISYDQKEMENLPQYFKFGFEVDRLDEHTCVLRSVSHLFEDLPYAKMCENLLNGEEIIKDVFIQGSDIRKLLSIIPFYDLVELKLAKTISAKKLKKLLK</sequence>
<dbReference type="SUPFAM" id="SSF55874">
    <property type="entry name" value="ATPase domain of HSP90 chaperone/DNA topoisomerase II/histidine kinase"/>
    <property type="match status" value="1"/>
</dbReference>
<dbReference type="PANTHER" id="PTHR10073:SF12">
    <property type="entry name" value="DNA MISMATCH REPAIR PROTEIN MLH1"/>
    <property type="match status" value="1"/>
</dbReference>
<keyword evidence="3" id="KW-0227">DNA damage</keyword>
<dbReference type="SUPFAM" id="SSF54211">
    <property type="entry name" value="Ribosomal protein S5 domain 2-like"/>
    <property type="match status" value="1"/>
</dbReference>
<dbReference type="RefSeq" id="WP_114705510.1">
    <property type="nucleotide sequence ID" value="NZ_QDKL01000001.1"/>
</dbReference>
<accession>A0ABY0IJA9</accession>
<name>A0ABY0IJA9_9BACT</name>
<proteinExistence type="inferred from homology"/>
<dbReference type="InterPro" id="IPR038973">
    <property type="entry name" value="MutL/Mlh/Pms-like"/>
</dbReference>
<dbReference type="NCBIfam" id="TIGR00585">
    <property type="entry name" value="mutl"/>
    <property type="match status" value="1"/>
</dbReference>
<dbReference type="CDD" id="cd00782">
    <property type="entry name" value="MutL_Trans"/>
    <property type="match status" value="1"/>
</dbReference>
<dbReference type="EMBL" id="QDKL01000001">
    <property type="protein sequence ID" value="RZF22565.1"/>
    <property type="molecule type" value="Genomic_DNA"/>
</dbReference>
<dbReference type="Pfam" id="PF01119">
    <property type="entry name" value="DNA_mis_repair"/>
    <property type="match status" value="1"/>
</dbReference>
<dbReference type="InterPro" id="IPR013507">
    <property type="entry name" value="DNA_mismatch_S5_2-like"/>
</dbReference>
<dbReference type="SMART" id="SM01340">
    <property type="entry name" value="DNA_mis_repair"/>
    <property type="match status" value="1"/>
</dbReference>
<dbReference type="Gene3D" id="3.30.565.10">
    <property type="entry name" value="Histidine kinase-like ATPase, C-terminal domain"/>
    <property type="match status" value="1"/>
</dbReference>
<dbReference type="Pfam" id="PF13589">
    <property type="entry name" value="HATPase_c_3"/>
    <property type="match status" value="1"/>
</dbReference>
<keyword evidence="4" id="KW-0234">DNA repair</keyword>